<keyword evidence="1" id="KW-0812">Transmembrane</keyword>
<dbReference type="HOGENOM" id="CLU_1235315_0_0_1"/>
<keyword evidence="3" id="KW-1185">Reference proteome</keyword>
<proteinExistence type="predicted"/>
<reference key="2">
    <citation type="submission" date="2011-08" db="EMBL/GenBank/DDBJ databases">
        <title>Genome sequence of Naumovozyma castellii.</title>
        <authorList>
            <person name="Gordon J.L."/>
            <person name="Armisen D."/>
            <person name="Proux-Wera E."/>
            <person name="OhEigeartaigh S.S."/>
            <person name="Byrne K.P."/>
            <person name="Wolfe K.H."/>
        </authorList>
    </citation>
    <scope>NUCLEOTIDE SEQUENCE</scope>
    <source>
        <strain>Type strain:CBS 4309</strain>
    </source>
</reference>
<evidence type="ECO:0000313" key="3">
    <source>
        <dbReference type="Proteomes" id="UP000001640"/>
    </source>
</evidence>
<gene>
    <name evidence="2" type="primary">NCAS0I02600</name>
    <name evidence="2" type="ordered locus">NCAS_0I02600</name>
</gene>
<organism evidence="2 3">
    <name type="scientific">Naumovozyma castellii</name>
    <name type="common">Yeast</name>
    <name type="synonym">Saccharomyces castellii</name>
    <dbReference type="NCBI Taxonomy" id="27288"/>
    <lineage>
        <taxon>Eukaryota</taxon>
        <taxon>Fungi</taxon>
        <taxon>Dikarya</taxon>
        <taxon>Ascomycota</taxon>
        <taxon>Saccharomycotina</taxon>
        <taxon>Saccharomycetes</taxon>
        <taxon>Saccharomycetales</taxon>
        <taxon>Saccharomycetaceae</taxon>
        <taxon>Naumovozyma</taxon>
    </lineage>
</organism>
<name>G0VK94_NAUCA</name>
<dbReference type="KEGG" id="ncs:NCAS_0I02600"/>
<dbReference type="Proteomes" id="UP000001640">
    <property type="component" value="Chromosome 9"/>
</dbReference>
<dbReference type="AlphaFoldDB" id="G0VK94"/>
<evidence type="ECO:0000313" key="2">
    <source>
        <dbReference type="EMBL" id="CCC71928.1"/>
    </source>
</evidence>
<feature type="transmembrane region" description="Helical" evidence="1">
    <location>
        <begin position="192"/>
        <end position="221"/>
    </location>
</feature>
<dbReference type="InParanoid" id="G0VK94"/>
<feature type="transmembrane region" description="Helical" evidence="1">
    <location>
        <begin position="159"/>
        <end position="180"/>
    </location>
</feature>
<accession>G0VK94</accession>
<keyword evidence="1" id="KW-1133">Transmembrane helix</keyword>
<sequence>MEIATQNNWLVLTQTILFEKQYGGNIKTCLLVGERCSLLFVRGKKSISDVIGDRLLRGRVASGALSLLQFCAADKRREYVVALSNHRFCFSEGCLLKDLEDFQESYADFTSLNELLEAKHFLPNEDRWAINSIAKGSHDFSRGAKEDLLRRQEKVNLRFFLLTSIVGSVATVSTPAVTALDHHLDISDRFKLIFGWIPVGLAIICCLSWAAKVGAWVICFFSRN</sequence>
<dbReference type="EMBL" id="HE576760">
    <property type="protein sequence ID" value="CCC71928.1"/>
    <property type="molecule type" value="Genomic_DNA"/>
</dbReference>
<reference evidence="2 3" key="1">
    <citation type="journal article" date="2011" name="Proc. Natl. Acad. Sci. U.S.A.">
        <title>Evolutionary erosion of yeast sex chromosomes by mating-type switching accidents.</title>
        <authorList>
            <person name="Gordon J.L."/>
            <person name="Armisen D."/>
            <person name="Proux-Wera E."/>
            <person name="Oheigeartaigh S.S."/>
            <person name="Byrne K.P."/>
            <person name="Wolfe K.H."/>
        </authorList>
    </citation>
    <scope>NUCLEOTIDE SEQUENCE [LARGE SCALE GENOMIC DNA]</scope>
    <source>
        <strain evidence="3">ATCC 76901 / BCRC 22586 / CBS 4309 / NBRC 1992 / NRRL Y-12630</strain>
    </source>
</reference>
<dbReference type="GeneID" id="96905615"/>
<protein>
    <submittedName>
        <fullName evidence="2">Uncharacterized protein</fullName>
    </submittedName>
</protein>
<keyword evidence="1" id="KW-0472">Membrane</keyword>
<dbReference type="RefSeq" id="XP_003678270.1">
    <property type="nucleotide sequence ID" value="XM_003678222.1"/>
</dbReference>
<evidence type="ECO:0000256" key="1">
    <source>
        <dbReference type="SAM" id="Phobius"/>
    </source>
</evidence>